<accession>A0ABT8HKJ2</accession>
<protein>
    <recommendedName>
        <fullName evidence="4">Alpha/beta hydrolase</fullName>
    </recommendedName>
</protein>
<dbReference type="Proteomes" id="UP001172687">
    <property type="component" value="Unassembled WGS sequence"/>
</dbReference>
<comment type="caution">
    <text evidence="2">The sequence shown here is derived from an EMBL/GenBank/DDBJ whole genome shotgun (WGS) entry which is preliminary data.</text>
</comment>
<gene>
    <name evidence="2" type="ORF">QYF68_26150</name>
</gene>
<dbReference type="Gene3D" id="1.10.287.1060">
    <property type="entry name" value="ESAT-6-like"/>
    <property type="match status" value="1"/>
</dbReference>
<evidence type="ECO:0000256" key="1">
    <source>
        <dbReference type="SAM" id="MobiDB-lite"/>
    </source>
</evidence>
<dbReference type="InterPro" id="IPR029058">
    <property type="entry name" value="AB_hydrolase_fold"/>
</dbReference>
<proteinExistence type="predicted"/>
<name>A0ABT8HKJ2_MYCAO</name>
<keyword evidence="3" id="KW-1185">Reference proteome</keyword>
<sequence length="315" mass="33432">MAAQLSGGASALENSARALHSLIGTGTQWRGPDADRFRAEWSSVSMRIITTSAESLHRAADQMRRNADEQDQASATGTAASPGAAGTAGSDSVKYAAAELFARQSRDSDGDGFHIEKVLGADGKTRVIAYFEGLHGADRLDEDRTAKLVDGWVDPHLIERLDLAVNENPDAEIMLVGFSGGGMDAQNIAASGRYNVTTMVTYGSPVIQQDVAGIAIAHLHGSWDAVPYAGAVAKGSNELPPVLNLFSVGANIANQNASDANHIFKSDPQLHIGEVHSDAGYRQVAESFDSSDDSRFAEFKRNVSRFDGVVIETTQ</sequence>
<evidence type="ECO:0008006" key="4">
    <source>
        <dbReference type="Google" id="ProtNLM"/>
    </source>
</evidence>
<evidence type="ECO:0000313" key="2">
    <source>
        <dbReference type="EMBL" id="MDN4521278.1"/>
    </source>
</evidence>
<dbReference type="SUPFAM" id="SSF53474">
    <property type="entry name" value="alpha/beta-Hydrolases"/>
    <property type="match status" value="1"/>
</dbReference>
<feature type="compositionally biased region" description="Low complexity" evidence="1">
    <location>
        <begin position="73"/>
        <end position="88"/>
    </location>
</feature>
<feature type="region of interest" description="Disordered" evidence="1">
    <location>
        <begin position="57"/>
        <end position="88"/>
    </location>
</feature>
<reference evidence="2" key="1">
    <citation type="submission" date="2023-07" db="EMBL/GenBank/DDBJ databases">
        <title>Degradation of tert-butanol by M. austroafricanum TBA100.</title>
        <authorList>
            <person name="Helbich S."/>
            <person name="Vainshtein Y."/>
        </authorList>
    </citation>
    <scope>NUCLEOTIDE SEQUENCE</scope>
    <source>
        <strain evidence="2">TBA100</strain>
    </source>
</reference>
<evidence type="ECO:0000313" key="3">
    <source>
        <dbReference type="Proteomes" id="UP001172687"/>
    </source>
</evidence>
<feature type="compositionally biased region" description="Basic and acidic residues" evidence="1">
    <location>
        <begin position="57"/>
        <end position="68"/>
    </location>
</feature>
<organism evidence="2 3">
    <name type="scientific">Mycolicibacterium austroafricanum</name>
    <name type="common">Mycobacterium austroafricanum</name>
    <dbReference type="NCBI Taxonomy" id="39687"/>
    <lineage>
        <taxon>Bacteria</taxon>
        <taxon>Bacillati</taxon>
        <taxon>Actinomycetota</taxon>
        <taxon>Actinomycetes</taxon>
        <taxon>Mycobacteriales</taxon>
        <taxon>Mycobacteriaceae</taxon>
        <taxon>Mycolicibacterium</taxon>
    </lineage>
</organism>
<dbReference type="EMBL" id="JAUHTC010000089">
    <property type="protein sequence ID" value="MDN4521278.1"/>
    <property type="molecule type" value="Genomic_DNA"/>
</dbReference>
<dbReference type="RefSeq" id="WP_301161722.1">
    <property type="nucleotide sequence ID" value="NZ_JAUHTC010000089.1"/>
</dbReference>